<name>A0ABW1KG96_9ACTN</name>
<organism evidence="1 2">
    <name type="scientific">Plantactinospora solaniradicis</name>
    <dbReference type="NCBI Taxonomy" id="1723736"/>
    <lineage>
        <taxon>Bacteria</taxon>
        <taxon>Bacillati</taxon>
        <taxon>Actinomycetota</taxon>
        <taxon>Actinomycetes</taxon>
        <taxon>Micromonosporales</taxon>
        <taxon>Micromonosporaceae</taxon>
        <taxon>Plantactinospora</taxon>
    </lineage>
</organism>
<keyword evidence="2" id="KW-1185">Reference proteome</keyword>
<evidence type="ECO:0000313" key="1">
    <source>
        <dbReference type="EMBL" id="MFC6020729.1"/>
    </source>
</evidence>
<proteinExistence type="predicted"/>
<comment type="caution">
    <text evidence="1">The sequence shown here is derived from an EMBL/GenBank/DDBJ whole genome shotgun (WGS) entry which is preliminary data.</text>
</comment>
<evidence type="ECO:0000313" key="2">
    <source>
        <dbReference type="Proteomes" id="UP001596203"/>
    </source>
</evidence>
<dbReference type="Proteomes" id="UP001596203">
    <property type="component" value="Unassembled WGS sequence"/>
</dbReference>
<dbReference type="EMBL" id="JBHSPR010000037">
    <property type="protein sequence ID" value="MFC6020729.1"/>
    <property type="molecule type" value="Genomic_DNA"/>
</dbReference>
<accession>A0ABW1KG96</accession>
<reference evidence="2" key="1">
    <citation type="journal article" date="2019" name="Int. J. Syst. Evol. Microbiol.">
        <title>The Global Catalogue of Microorganisms (GCM) 10K type strain sequencing project: providing services to taxonomists for standard genome sequencing and annotation.</title>
        <authorList>
            <consortium name="The Broad Institute Genomics Platform"/>
            <consortium name="The Broad Institute Genome Sequencing Center for Infectious Disease"/>
            <person name="Wu L."/>
            <person name="Ma J."/>
        </authorList>
    </citation>
    <scope>NUCLEOTIDE SEQUENCE [LARGE SCALE GENOMIC DNA]</scope>
    <source>
        <strain evidence="2">ZS-35-S2</strain>
    </source>
</reference>
<dbReference type="RefSeq" id="WP_377428268.1">
    <property type="nucleotide sequence ID" value="NZ_JBHSPR010000037.1"/>
</dbReference>
<protein>
    <submittedName>
        <fullName evidence="1">DUF4034 domain-containing protein</fullName>
    </submittedName>
</protein>
<sequence length="321" mass="36699">MWPFRRRPKVERLTTDPAMGDPVGARLVTAAKQGDWRTIRDTLAAVEHPDDHTFYVRTAAYNSGVERWIDDWVAAEPRSALPLLVKGAHAIDWAWDARGGGRASTVGDEAFKLFFKRLKIAEDCLDEVTERDPDSATAWSFLVILGRGRQLGVDETRRRFEEVRRRHPWHLEAHDQMLQQLCRKWSGSHEQMHDFARQTLADMPAGSPLGRLTAIAHLEHWLDLPSGEDSAYIRSPEVGAALLAAADRSVRHPDYVRRPGWPSVANSFALAFTLNANWPAAGEQFDLLGDLVTEWPWQYMHQLHDIYFLRFRNQVYSQLGR</sequence>
<gene>
    <name evidence="1" type="ORF">ACFP2T_31740</name>
</gene>